<feature type="compositionally biased region" description="Polar residues" evidence="1">
    <location>
        <begin position="140"/>
        <end position="157"/>
    </location>
</feature>
<keyword evidence="2" id="KW-0472">Membrane</keyword>
<evidence type="ECO:0000256" key="1">
    <source>
        <dbReference type="SAM" id="MobiDB-lite"/>
    </source>
</evidence>
<keyword evidence="2" id="KW-1133">Transmembrane helix</keyword>
<evidence type="ECO:0000256" key="2">
    <source>
        <dbReference type="SAM" id="Phobius"/>
    </source>
</evidence>
<protein>
    <recommendedName>
        <fullName evidence="5">Translocation/assembly module TamB</fullName>
    </recommendedName>
</protein>
<keyword evidence="2" id="KW-0812">Transmembrane</keyword>
<feature type="region of interest" description="Disordered" evidence="1">
    <location>
        <begin position="138"/>
        <end position="162"/>
    </location>
</feature>
<gene>
    <name evidence="3" type="ORF">ACFOSV_01935</name>
</gene>
<dbReference type="Proteomes" id="UP001595805">
    <property type="component" value="Unassembled WGS sequence"/>
</dbReference>
<keyword evidence="4" id="KW-1185">Reference proteome</keyword>
<organism evidence="3 4">
    <name type="scientific">Algoriphagus namhaensis</name>
    <dbReference type="NCBI Taxonomy" id="915353"/>
    <lineage>
        <taxon>Bacteria</taxon>
        <taxon>Pseudomonadati</taxon>
        <taxon>Bacteroidota</taxon>
        <taxon>Cytophagia</taxon>
        <taxon>Cytophagales</taxon>
        <taxon>Cyclobacteriaceae</taxon>
        <taxon>Algoriphagus</taxon>
    </lineage>
</organism>
<feature type="transmembrane region" description="Helical" evidence="2">
    <location>
        <begin position="21"/>
        <end position="44"/>
    </location>
</feature>
<accession>A0ABV8ALW1</accession>
<evidence type="ECO:0000313" key="4">
    <source>
        <dbReference type="Proteomes" id="UP001595805"/>
    </source>
</evidence>
<sequence length="1467" mass="166083">MSQKKVRKIKGHELRKKVLRVVIGLLLAILFLEFTVYFGSNLFLANWARNKVNEATSSVYSIDFNRLNISLVRRGIFLDGIVMKPNDGVIPTDGQTLFDFSLDQLAFKGLWYSFEENIFYLGKLELDNPNVQLTLAEKASGSQNQDQEAVEQDSASYKQKESPVASLEREIRKTIEKTKLNALVIREIEMNNADLFFLNFLSDNSLKVEKSKLLVRDMNLTTTEDWITPFNARGFEFEMESGQFTLPDGVHTVEANRIFISSLEEIIDLKFFRMTPDRTKPSKSYYELSLDELLLNKVDLNRAFVTSELQIDEIVLNAPDFHIGHAVRSNQENQGASDLNDLINGILKSLSINELSINRGQFVSSDFQDTLKNRIELGNLDFKMVEFYLGEDDAKKENQFFYGDEASMIIGDVDIYLSDGIHLIEGDRVTVNSFTDQILVQGFKIEPRESFSVENQPKLLLRIELPELELSQARLKKFYNEGKLDISQVNINSPKVEIIENESLTSNPKQPGGINELLEGYLSQLKIGVFDLKDGEISFTNASGIRSDGVGFDRFSLLLEDVLIEPEKVQNTKEFFLANELVLNLDNYRLKLRDNLHEFSAEKVIVDSKNERVELQNFKISPNDTSQVQTLLSTYGKTAILDLDIPYFAAEGVDLRKAFFEEELVIRFITIPSTSASFDTYAKRQKSRSSGLASDNELSELLTQYFRSITIDSLSFEDGNLSYQNFARDQPMRISEDGLSIDLKNFHVERGMVQRPEQTFFSDEISINFKDYAFSLAGGNYSVLTNNINYNSKAERISIENLSLIPSASLSSKLILAISLPEVVLEGVNMDRFLFENSLELKKLKVVGSEVNLEINPDIKAASRLARDSSRNTSLPKSIDRIAIDSIEADQSFLKLDYLIGETDLESIETKFDILIQGFDLDSATLGEENISGLYDQISISLQDFSFALPDSVHTLKFSDVELNTATDESVFSNFQIIPSNIRGKAGKPVVLADIASVGVKNNKLFEILSTRRFELSQLTLTDPDVKIYLDQEKEEESSANQPEEIQEPKEAKGLVNSLILDDVIISNGEIQIFDKEEQPIPKLDFDGINLSLVDLNLELLGKKQDTSPDFFLNQDLSISLTNYSLHSKDSLTKLTVGKMSFKDRMVHLEDLWFRPTVGRYKYLRTLGFQSDAIEARVRDVKMNDIDLEALASERKIVAQSLVVDGLEMDVFRDKRLPLKEGVIKPMPQKLLQSAPIQVSLDSFLVINSHIRYQELVPRGNLVGALNFNDLNVSIVPFVTTPDTIPYPLKSATLKATALIEGDGDVSLEAKMDFKDPYEMDVDIELGAFDLTKVNSMMERTVFVGVNSGKVTDGRWRFKINKDEAWGRMRFYYEDLKVQFLDSLTLDPGTGKLGLYTFAANTAIKNQNPRGLFKKKVTRRIYYERDKSKFIFGGWMRATLSGLRASVGLGRAKDPKRREDEDIPEEN</sequence>
<dbReference type="RefSeq" id="WP_377902839.1">
    <property type="nucleotide sequence ID" value="NZ_JBHRZS010000003.1"/>
</dbReference>
<evidence type="ECO:0008006" key="5">
    <source>
        <dbReference type="Google" id="ProtNLM"/>
    </source>
</evidence>
<comment type="caution">
    <text evidence="3">The sequence shown here is derived from an EMBL/GenBank/DDBJ whole genome shotgun (WGS) entry which is preliminary data.</text>
</comment>
<proteinExistence type="predicted"/>
<evidence type="ECO:0000313" key="3">
    <source>
        <dbReference type="EMBL" id="MFC3878913.1"/>
    </source>
</evidence>
<reference evidence="4" key="1">
    <citation type="journal article" date="2019" name="Int. J. Syst. Evol. Microbiol.">
        <title>The Global Catalogue of Microorganisms (GCM) 10K type strain sequencing project: providing services to taxonomists for standard genome sequencing and annotation.</title>
        <authorList>
            <consortium name="The Broad Institute Genomics Platform"/>
            <consortium name="The Broad Institute Genome Sequencing Center for Infectious Disease"/>
            <person name="Wu L."/>
            <person name="Ma J."/>
        </authorList>
    </citation>
    <scope>NUCLEOTIDE SEQUENCE [LARGE SCALE GENOMIC DNA]</scope>
    <source>
        <strain evidence="4">CCUG 60523</strain>
    </source>
</reference>
<dbReference type="EMBL" id="JBHRZS010000003">
    <property type="protein sequence ID" value="MFC3878913.1"/>
    <property type="molecule type" value="Genomic_DNA"/>
</dbReference>
<name>A0ABV8ALW1_9BACT</name>